<evidence type="ECO:0000256" key="7">
    <source>
        <dbReference type="SAM" id="Phobius"/>
    </source>
</evidence>
<feature type="transmembrane region" description="Helical" evidence="7">
    <location>
        <begin position="335"/>
        <end position="360"/>
    </location>
</feature>
<dbReference type="InterPro" id="IPR036259">
    <property type="entry name" value="MFS_trans_sf"/>
</dbReference>
<dbReference type="InterPro" id="IPR011701">
    <property type="entry name" value="MFS"/>
</dbReference>
<reference evidence="9 10" key="1">
    <citation type="submission" date="2016-07" db="EMBL/GenBank/DDBJ databases">
        <title>Pervasive Adenine N6-methylation of Active Genes in Fungi.</title>
        <authorList>
            <consortium name="DOE Joint Genome Institute"/>
            <person name="Mondo S.J."/>
            <person name="Dannebaum R.O."/>
            <person name="Kuo R.C."/>
            <person name="Labutti K."/>
            <person name="Haridas S."/>
            <person name="Kuo A."/>
            <person name="Salamov A."/>
            <person name="Ahrendt S.R."/>
            <person name="Lipzen A."/>
            <person name="Sullivan W."/>
            <person name="Andreopoulos W.B."/>
            <person name="Clum A."/>
            <person name="Lindquist E."/>
            <person name="Daum C."/>
            <person name="Ramamoorthy G.K."/>
            <person name="Gryganskyi A."/>
            <person name="Culley D."/>
            <person name="Magnuson J.K."/>
            <person name="James T.Y."/>
            <person name="O'Malley M.A."/>
            <person name="Stajich J.E."/>
            <person name="Spatafora J.W."/>
            <person name="Visel A."/>
            <person name="Grigoriev I.V."/>
        </authorList>
    </citation>
    <scope>NUCLEOTIDE SEQUENCE [LARGE SCALE GENOMIC DNA]</scope>
    <source>
        <strain evidence="9 10">68-887.2</strain>
    </source>
</reference>
<feature type="transmembrane region" description="Helical" evidence="7">
    <location>
        <begin position="400"/>
        <end position="418"/>
    </location>
</feature>
<dbReference type="GO" id="GO:0022857">
    <property type="term" value="F:transmembrane transporter activity"/>
    <property type="evidence" value="ECO:0007669"/>
    <property type="project" value="InterPro"/>
</dbReference>
<feature type="transmembrane region" description="Helical" evidence="7">
    <location>
        <begin position="189"/>
        <end position="213"/>
    </location>
</feature>
<dbReference type="SUPFAM" id="SSF103473">
    <property type="entry name" value="MFS general substrate transporter"/>
    <property type="match status" value="2"/>
</dbReference>
<keyword evidence="3 7" id="KW-0812">Transmembrane</keyword>
<comment type="caution">
    <text evidence="9">The sequence shown here is derived from an EMBL/GenBank/DDBJ whole genome shotgun (WGS) entry which is preliminary data.</text>
</comment>
<dbReference type="OrthoDB" id="5086884at2759"/>
<keyword evidence="5 7" id="KW-0472">Membrane</keyword>
<keyword evidence="2" id="KW-0813">Transport</keyword>
<dbReference type="PANTHER" id="PTHR42718:SF9">
    <property type="entry name" value="MAJOR FACILITATOR SUPERFAMILY MULTIDRUG TRANSPORTER MFSC"/>
    <property type="match status" value="1"/>
</dbReference>
<feature type="transmembrane region" description="Helical" evidence="7">
    <location>
        <begin position="71"/>
        <end position="91"/>
    </location>
</feature>
<evidence type="ECO:0000256" key="5">
    <source>
        <dbReference type="ARBA" id="ARBA00023136"/>
    </source>
</evidence>
<accession>A0A1Y2AJM4</accession>
<evidence type="ECO:0000256" key="3">
    <source>
        <dbReference type="ARBA" id="ARBA00022692"/>
    </source>
</evidence>
<feature type="transmembrane region" description="Helical" evidence="7">
    <location>
        <begin position="463"/>
        <end position="485"/>
    </location>
</feature>
<dbReference type="Gene3D" id="1.20.1250.20">
    <property type="entry name" value="MFS general substrate transporter like domains"/>
    <property type="match status" value="2"/>
</dbReference>
<feature type="transmembrane region" description="Helical" evidence="7">
    <location>
        <begin position="219"/>
        <end position="240"/>
    </location>
</feature>
<keyword evidence="4 7" id="KW-1133">Transmembrane helix</keyword>
<dbReference type="AlphaFoldDB" id="A0A1Y2AJM4"/>
<evidence type="ECO:0000259" key="8">
    <source>
        <dbReference type="PROSITE" id="PS50850"/>
    </source>
</evidence>
<keyword evidence="10" id="KW-1185">Reference proteome</keyword>
<feature type="transmembrane region" description="Helical" evidence="7">
    <location>
        <begin position="260"/>
        <end position="278"/>
    </location>
</feature>
<dbReference type="GO" id="GO:0016020">
    <property type="term" value="C:membrane"/>
    <property type="evidence" value="ECO:0007669"/>
    <property type="project" value="UniProtKB-SubCell"/>
</dbReference>
<dbReference type="InParanoid" id="A0A1Y2AJM4"/>
<evidence type="ECO:0000256" key="1">
    <source>
        <dbReference type="ARBA" id="ARBA00004141"/>
    </source>
</evidence>
<dbReference type="EMBL" id="MCFC01000089">
    <property type="protein sequence ID" value="ORY22692.1"/>
    <property type="molecule type" value="Genomic_DNA"/>
</dbReference>
<evidence type="ECO:0000313" key="10">
    <source>
        <dbReference type="Proteomes" id="UP000193986"/>
    </source>
</evidence>
<dbReference type="PROSITE" id="PS50850">
    <property type="entry name" value="MFS"/>
    <property type="match status" value="1"/>
</dbReference>
<evidence type="ECO:0000256" key="4">
    <source>
        <dbReference type="ARBA" id="ARBA00022989"/>
    </source>
</evidence>
<feature type="transmembrane region" description="Helical" evidence="7">
    <location>
        <begin position="505"/>
        <end position="522"/>
    </location>
</feature>
<dbReference type="STRING" id="71784.A0A1Y2AJM4"/>
<evidence type="ECO:0000313" key="9">
    <source>
        <dbReference type="EMBL" id="ORY22692.1"/>
    </source>
</evidence>
<feature type="transmembrane region" description="Helical" evidence="7">
    <location>
        <begin position="157"/>
        <end position="177"/>
    </location>
</feature>
<protein>
    <submittedName>
        <fullName evidence="9">Major facilitator superfamily-domain-containing protein</fullName>
    </submittedName>
</protein>
<name>A0A1Y2AJM4_9TREE</name>
<sequence>MAEKPNLHTVEVPSTCGPDGDPLPGAGSSDQGDNSANKDDSFAQPVQTERVEDTNQLSNTRMFLIGTSMMLTYFLGTSSAVAVTLVIPDLAADLGVSALDVQWVSSAYTLAYGCGLLFAGRIADLYNRKIVYLTGLSLFFIFNILSAVIRVRVPLCVMRALSGLGLAIAIPAGYGIVGSNIRQDPWRTTTFAAFGVGGPVGASVGTILGGAVAGSGRHGWTYLFYILAACSLVPFTLVLLVVPRDDRILRGIGIDRRIDWVGGVMVTLSTSLFLFSIGQSGVTAKGWRTPYVPTILALSLVIFTIFLLWEHHLEHRTTFPPLLKPSLFVRHKCRITALTLIGFAVPASVYGFVYVATIWYQDLKGMNAIENAVHMLPCNIMGLFAAGGVMWLAPRVKAPILLGGGAVLSGLTSLLFAVEPSGTNYWKCEFIALLCLPWGIDFAVGLGTILISNLVDDTEQAVGGALFQTSVQIGGSLGTCLASLISTQRTEATGSLLNGLRTAGYMNAAWAWVVPFIVFVSIRKVGLAKDAAKIESIEREEH</sequence>
<feature type="transmembrane region" description="Helical" evidence="7">
    <location>
        <begin position="430"/>
        <end position="451"/>
    </location>
</feature>
<dbReference type="Pfam" id="PF07690">
    <property type="entry name" value="MFS_1"/>
    <property type="match status" value="1"/>
</dbReference>
<feature type="transmembrane region" description="Helical" evidence="7">
    <location>
        <begin position="372"/>
        <end position="393"/>
    </location>
</feature>
<feature type="domain" description="Major facilitator superfamily (MFS) profile" evidence="8">
    <location>
        <begin position="65"/>
        <end position="526"/>
    </location>
</feature>
<organism evidence="9 10">
    <name type="scientific">Naematelia encephala</name>
    <dbReference type="NCBI Taxonomy" id="71784"/>
    <lineage>
        <taxon>Eukaryota</taxon>
        <taxon>Fungi</taxon>
        <taxon>Dikarya</taxon>
        <taxon>Basidiomycota</taxon>
        <taxon>Agaricomycotina</taxon>
        <taxon>Tremellomycetes</taxon>
        <taxon>Tremellales</taxon>
        <taxon>Naemateliaceae</taxon>
        <taxon>Naematelia</taxon>
    </lineage>
</organism>
<dbReference type="InterPro" id="IPR020846">
    <property type="entry name" value="MFS_dom"/>
</dbReference>
<comment type="subcellular location">
    <subcellularLocation>
        <location evidence="1">Membrane</location>
        <topology evidence="1">Multi-pass membrane protein</topology>
    </subcellularLocation>
</comment>
<dbReference type="Proteomes" id="UP000193986">
    <property type="component" value="Unassembled WGS sequence"/>
</dbReference>
<feature type="transmembrane region" description="Helical" evidence="7">
    <location>
        <begin position="130"/>
        <end position="151"/>
    </location>
</feature>
<evidence type="ECO:0000256" key="6">
    <source>
        <dbReference type="SAM" id="MobiDB-lite"/>
    </source>
</evidence>
<proteinExistence type="predicted"/>
<feature type="transmembrane region" description="Helical" evidence="7">
    <location>
        <begin position="290"/>
        <end position="309"/>
    </location>
</feature>
<gene>
    <name evidence="9" type="ORF">BCR39DRAFT_551030</name>
</gene>
<dbReference type="PANTHER" id="PTHR42718">
    <property type="entry name" value="MAJOR FACILITATOR SUPERFAMILY MULTIDRUG TRANSPORTER MFSC"/>
    <property type="match status" value="1"/>
</dbReference>
<evidence type="ECO:0000256" key="2">
    <source>
        <dbReference type="ARBA" id="ARBA00022448"/>
    </source>
</evidence>
<feature type="transmembrane region" description="Helical" evidence="7">
    <location>
        <begin position="103"/>
        <end position="123"/>
    </location>
</feature>
<feature type="region of interest" description="Disordered" evidence="6">
    <location>
        <begin position="1"/>
        <end position="51"/>
    </location>
</feature>